<organism evidence="9 10">
    <name type="scientific">Nodularia spumigena UHCC 0060</name>
    <dbReference type="NCBI Taxonomy" id="3110300"/>
    <lineage>
        <taxon>Bacteria</taxon>
        <taxon>Bacillati</taxon>
        <taxon>Cyanobacteriota</taxon>
        <taxon>Cyanophyceae</taxon>
        <taxon>Nostocales</taxon>
        <taxon>Nodulariaceae</taxon>
        <taxon>Nodularia</taxon>
    </lineage>
</organism>
<feature type="region of interest" description="Disordered" evidence="7">
    <location>
        <begin position="1"/>
        <end position="27"/>
    </location>
</feature>
<dbReference type="PRINTS" id="PR01490">
    <property type="entry name" value="RTXTOXIND"/>
</dbReference>
<keyword evidence="3" id="KW-0812">Transmembrane</keyword>
<evidence type="ECO:0000313" key="9">
    <source>
        <dbReference type="EMBL" id="MEA5606785.1"/>
    </source>
</evidence>
<reference evidence="9 10" key="1">
    <citation type="submission" date="2023-12" db="EMBL/GenBank/DDBJ databases">
        <title>Baltic Sea Cyanobacteria.</title>
        <authorList>
            <person name="Delbaje E."/>
            <person name="Fewer D.P."/>
            <person name="Shishido T.K."/>
        </authorList>
    </citation>
    <scope>NUCLEOTIDE SEQUENCE [LARGE SCALE GENOMIC DNA]</scope>
    <source>
        <strain evidence="9 10">UHCC 0060</strain>
    </source>
</reference>
<evidence type="ECO:0000256" key="3">
    <source>
        <dbReference type="ARBA" id="ARBA00022692"/>
    </source>
</evidence>
<evidence type="ECO:0000256" key="6">
    <source>
        <dbReference type="SAM" id="Coils"/>
    </source>
</evidence>
<dbReference type="Gene3D" id="1.10.287.470">
    <property type="entry name" value="Helix hairpin bin"/>
    <property type="match status" value="1"/>
</dbReference>
<evidence type="ECO:0000256" key="1">
    <source>
        <dbReference type="ARBA" id="ARBA00004167"/>
    </source>
</evidence>
<evidence type="ECO:0000256" key="4">
    <source>
        <dbReference type="ARBA" id="ARBA00022989"/>
    </source>
</evidence>
<comment type="similarity">
    <text evidence="2">Belongs to the membrane fusion protein (MFP) (TC 8.A.1) family.</text>
</comment>
<dbReference type="SUPFAM" id="SSF111369">
    <property type="entry name" value="HlyD-like secretion proteins"/>
    <property type="match status" value="1"/>
</dbReference>
<feature type="coiled-coil region" evidence="6">
    <location>
        <begin position="325"/>
        <end position="359"/>
    </location>
</feature>
<evidence type="ECO:0000313" key="10">
    <source>
        <dbReference type="Proteomes" id="UP001303285"/>
    </source>
</evidence>
<proteinExistence type="inferred from homology"/>
<feature type="coiled-coil region" evidence="6">
    <location>
        <begin position="131"/>
        <end position="188"/>
    </location>
</feature>
<dbReference type="Proteomes" id="UP001303285">
    <property type="component" value="Unassembled WGS sequence"/>
</dbReference>
<dbReference type="PANTHER" id="PTHR30386:SF26">
    <property type="entry name" value="TRANSPORT PROTEIN COMB"/>
    <property type="match status" value="1"/>
</dbReference>
<protein>
    <submittedName>
        <fullName evidence="9">HlyD family efflux transporter periplasmic adaptor subunit</fullName>
    </submittedName>
</protein>
<keyword evidence="10" id="KW-1185">Reference proteome</keyword>
<evidence type="ECO:0000259" key="8">
    <source>
        <dbReference type="Pfam" id="PF26002"/>
    </source>
</evidence>
<comment type="caution">
    <text evidence="9">The sequence shown here is derived from an EMBL/GenBank/DDBJ whole genome shotgun (WGS) entry which is preliminary data.</text>
</comment>
<dbReference type="Gene3D" id="2.40.50.100">
    <property type="match status" value="1"/>
</dbReference>
<accession>A0ABU5UKI1</accession>
<gene>
    <name evidence="9" type="ORF">VB695_01560</name>
</gene>
<evidence type="ECO:0000256" key="5">
    <source>
        <dbReference type="ARBA" id="ARBA00023136"/>
    </source>
</evidence>
<comment type="subcellular location">
    <subcellularLocation>
        <location evidence="1">Membrane</location>
        <topology evidence="1">Single-pass membrane protein</topology>
    </subcellularLocation>
</comment>
<evidence type="ECO:0000256" key="2">
    <source>
        <dbReference type="ARBA" id="ARBA00009477"/>
    </source>
</evidence>
<dbReference type="Gene3D" id="2.40.30.170">
    <property type="match status" value="1"/>
</dbReference>
<keyword evidence="5" id="KW-0472">Membrane</keyword>
<dbReference type="EMBL" id="JAYGHK010000003">
    <property type="protein sequence ID" value="MEA5606785.1"/>
    <property type="molecule type" value="Genomic_DNA"/>
</dbReference>
<name>A0ABU5UKI1_NODSP</name>
<feature type="compositionally biased region" description="Polar residues" evidence="7">
    <location>
        <begin position="17"/>
        <end position="27"/>
    </location>
</feature>
<keyword evidence="4" id="KW-1133">Transmembrane helix</keyword>
<evidence type="ECO:0000256" key="7">
    <source>
        <dbReference type="SAM" id="MobiDB-lite"/>
    </source>
</evidence>
<feature type="domain" description="AprE-like beta-barrel" evidence="8">
    <location>
        <begin position="401"/>
        <end position="491"/>
    </location>
</feature>
<dbReference type="Pfam" id="PF26002">
    <property type="entry name" value="Beta-barrel_AprE"/>
    <property type="match status" value="1"/>
</dbReference>
<dbReference type="RefSeq" id="WP_006198646.1">
    <property type="nucleotide sequence ID" value="NZ_JAYGHK010000003.1"/>
</dbReference>
<keyword evidence="6" id="KW-0175">Coiled coil</keyword>
<dbReference type="PANTHER" id="PTHR30386">
    <property type="entry name" value="MEMBRANE FUSION SUBUNIT OF EMRAB-TOLC MULTIDRUG EFFLUX PUMP"/>
    <property type="match status" value="1"/>
</dbReference>
<dbReference type="InterPro" id="IPR058982">
    <property type="entry name" value="Beta-barrel_AprE"/>
</dbReference>
<dbReference type="InterPro" id="IPR050739">
    <property type="entry name" value="MFP"/>
</dbReference>
<sequence>MPNPSQHLSSVLAIPKQDQNNQVENSSAVVDNQTEVENEANDWFYGTEELLDALPKLWTRSMLYFLVIFTSIILPWSMLTKIDETGSARGRLEPKGATHQLGISVPGTVKAVNVQEGAMVKAGQVLLELDSDILEKELQQRQTQLQGLSDRQAQLKLLKNQLMLAINIQEQQNQAQELEKMSQVNQAQQNLDARQSALNLQRLERQALVEQARQNINSTQTAEKLVNSRFNRDVAEVARFRQLYEQGAIPQIQLVELEKTAEDSQRLHLQAQSDVTQAQLRLREEMSRYQATMSQVVADIEQAKLRLQEQQSSYQSIVQAGKLAVLRSQEQLKDMETQISSLSSEISQTKSQIASLQIQMKQRIVRSPIDGIVFELPISKAGPVVDPGQIVAQIAPQDSKLILKAQIPSQHSGFLEEGMPVKIKFDAYPYQDYGVMEGRVSWIAPNSRTQSSNQGSIDTYDLDITLDQPYVQTANQRVNLTPGQTATAEVVIRQRRVIDFILDPFKKLQQGGLEL</sequence>